<feature type="compositionally biased region" description="Polar residues" evidence="1">
    <location>
        <begin position="81"/>
        <end position="91"/>
    </location>
</feature>
<evidence type="ECO:0000313" key="3">
    <source>
        <dbReference type="Proteomes" id="UP000240760"/>
    </source>
</evidence>
<dbReference type="EMBL" id="KZ679144">
    <property type="protein sequence ID" value="PTB71940.1"/>
    <property type="molecule type" value="Genomic_DNA"/>
</dbReference>
<sequence length="153" mass="16669">MLDHDDVLSRQSVGQRQTLAPALIQTKQTKAKGGAGARRLADCLASCQSFGWPPTCSSLRLSRSYSRGHSATCPLHPASRASGSTRPSGQARNEAKDGIRGRPLPPLAFVTPHPEVPLAARIVILPYVDIQACSVWESRHKHTRRGRARRVTM</sequence>
<organism evidence="2 3">
    <name type="scientific">Trichoderma longibrachiatum ATCC 18648</name>
    <dbReference type="NCBI Taxonomy" id="983965"/>
    <lineage>
        <taxon>Eukaryota</taxon>
        <taxon>Fungi</taxon>
        <taxon>Dikarya</taxon>
        <taxon>Ascomycota</taxon>
        <taxon>Pezizomycotina</taxon>
        <taxon>Sordariomycetes</taxon>
        <taxon>Hypocreomycetidae</taxon>
        <taxon>Hypocreales</taxon>
        <taxon>Hypocreaceae</taxon>
        <taxon>Trichoderma</taxon>
    </lineage>
</organism>
<protein>
    <submittedName>
        <fullName evidence="2">Uncharacterized protein</fullName>
    </submittedName>
</protein>
<evidence type="ECO:0000313" key="2">
    <source>
        <dbReference type="EMBL" id="PTB71940.1"/>
    </source>
</evidence>
<name>A0A2T4BRL6_TRILO</name>
<dbReference type="Proteomes" id="UP000240760">
    <property type="component" value="Unassembled WGS sequence"/>
</dbReference>
<evidence type="ECO:0000256" key="1">
    <source>
        <dbReference type="SAM" id="MobiDB-lite"/>
    </source>
</evidence>
<reference evidence="2 3" key="1">
    <citation type="submission" date="2016-07" db="EMBL/GenBank/DDBJ databases">
        <title>Multiple horizontal gene transfer events from other fungi enriched the ability of initially mycotrophic Trichoderma (Ascomycota) to feed on dead plant biomass.</title>
        <authorList>
            <consortium name="DOE Joint Genome Institute"/>
            <person name="Aerts A."/>
            <person name="Atanasova L."/>
            <person name="Chenthamara K."/>
            <person name="Zhang J."/>
            <person name="Grujic M."/>
            <person name="Henrissat B."/>
            <person name="Kuo A."/>
            <person name="Salamov A."/>
            <person name="Lipzen A."/>
            <person name="Labutti K."/>
            <person name="Barry K."/>
            <person name="Miao Y."/>
            <person name="Rahimi M.J."/>
            <person name="Shen Q."/>
            <person name="Grigoriev I.V."/>
            <person name="Kubicek C.P."/>
            <person name="Druzhinina I.S."/>
        </authorList>
    </citation>
    <scope>NUCLEOTIDE SEQUENCE [LARGE SCALE GENOMIC DNA]</scope>
    <source>
        <strain evidence="2 3">ATCC 18648</strain>
    </source>
</reference>
<keyword evidence="3" id="KW-1185">Reference proteome</keyword>
<gene>
    <name evidence="2" type="ORF">M440DRAFT_1102163</name>
</gene>
<dbReference type="AlphaFoldDB" id="A0A2T4BRL6"/>
<feature type="region of interest" description="Disordered" evidence="1">
    <location>
        <begin position="67"/>
        <end position="103"/>
    </location>
</feature>
<proteinExistence type="predicted"/>
<accession>A0A2T4BRL6</accession>